<dbReference type="Gene3D" id="2.60.40.10">
    <property type="entry name" value="Immunoglobulins"/>
    <property type="match status" value="1"/>
</dbReference>
<dbReference type="FunFam" id="2.60.40.10:FF:000046">
    <property type="entry name" value="Nuclear factor NF-kappa-B p105 subunit"/>
    <property type="match status" value="1"/>
</dbReference>
<dbReference type="InterPro" id="IPR008967">
    <property type="entry name" value="p53-like_TF_DNA-bd_sf"/>
</dbReference>
<dbReference type="InterPro" id="IPR011539">
    <property type="entry name" value="RHD_DNA_bind_dom"/>
</dbReference>
<dbReference type="CDD" id="cd01177">
    <property type="entry name" value="IPT_NFkappaB"/>
    <property type="match status" value="1"/>
</dbReference>
<keyword evidence="3" id="KW-1185">Reference proteome</keyword>
<dbReference type="SUPFAM" id="SSF49417">
    <property type="entry name" value="p53-like transcription factors"/>
    <property type="match status" value="1"/>
</dbReference>
<dbReference type="GO" id="GO:0034097">
    <property type="term" value="P:response to cytokine"/>
    <property type="evidence" value="ECO:0007669"/>
    <property type="project" value="TreeGrafter"/>
</dbReference>
<dbReference type="SUPFAM" id="SSF81296">
    <property type="entry name" value="E set domains"/>
    <property type="match status" value="1"/>
</dbReference>
<dbReference type="InterPro" id="IPR002909">
    <property type="entry name" value="IPT_dom"/>
</dbReference>
<proteinExistence type="predicted"/>
<dbReference type="SMART" id="SM00429">
    <property type="entry name" value="IPT"/>
    <property type="match status" value="1"/>
</dbReference>
<dbReference type="eggNOG" id="ENOG502QQS6">
    <property type="taxonomic scope" value="Eukaryota"/>
</dbReference>
<evidence type="ECO:0000259" key="1">
    <source>
        <dbReference type="PROSITE" id="PS50254"/>
    </source>
</evidence>
<dbReference type="PROSITE" id="PS50254">
    <property type="entry name" value="REL_2"/>
    <property type="match status" value="1"/>
</dbReference>
<protein>
    <recommendedName>
        <fullName evidence="1">RHD domain-containing protein</fullName>
    </recommendedName>
</protein>
<dbReference type="GO" id="GO:0035206">
    <property type="term" value="P:regulation of hemocyte proliferation"/>
    <property type="evidence" value="ECO:0007669"/>
    <property type="project" value="UniProtKB-ARBA"/>
</dbReference>
<dbReference type="GO" id="GO:0045944">
    <property type="term" value="P:positive regulation of transcription by RNA polymerase II"/>
    <property type="evidence" value="ECO:0007669"/>
    <property type="project" value="TreeGrafter"/>
</dbReference>
<dbReference type="GO" id="GO:0008063">
    <property type="term" value="P:Toll signaling pathway"/>
    <property type="evidence" value="ECO:0007669"/>
    <property type="project" value="UniProtKB-ARBA"/>
</dbReference>
<dbReference type="GO" id="GO:0048935">
    <property type="term" value="P:peripheral nervous system neuron development"/>
    <property type="evidence" value="ECO:0007669"/>
    <property type="project" value="UniProtKB-ARBA"/>
</dbReference>
<dbReference type="Gene3D" id="2.60.40.340">
    <property type="entry name" value="Rel homology domain (RHD), DNA-binding domain"/>
    <property type="match status" value="1"/>
</dbReference>
<dbReference type="GO" id="GO:0000981">
    <property type="term" value="F:DNA-binding transcription factor activity, RNA polymerase II-specific"/>
    <property type="evidence" value="ECO:0007669"/>
    <property type="project" value="TreeGrafter"/>
</dbReference>
<dbReference type="InterPro" id="IPR037059">
    <property type="entry name" value="RHD_DNA_bind_dom_sf"/>
</dbReference>
<dbReference type="Pfam" id="PF16179">
    <property type="entry name" value="RHD_dimer"/>
    <property type="match status" value="1"/>
</dbReference>
<dbReference type="PANTHER" id="PTHR24169">
    <property type="entry name" value="NUCLEAR FACTOR NF-KAPPA-B PROTEIN"/>
    <property type="match status" value="1"/>
</dbReference>
<dbReference type="GO" id="GO:0000978">
    <property type="term" value="F:RNA polymerase II cis-regulatory region sequence-specific DNA binding"/>
    <property type="evidence" value="ECO:0007669"/>
    <property type="project" value="TreeGrafter"/>
</dbReference>
<dbReference type="GO" id="GO:0005737">
    <property type="term" value="C:cytoplasm"/>
    <property type="evidence" value="ECO:0007669"/>
    <property type="project" value="InterPro"/>
</dbReference>
<evidence type="ECO:0000313" key="3">
    <source>
        <dbReference type="Proteomes" id="UP000014500"/>
    </source>
</evidence>
<feature type="domain" description="RHD" evidence="1">
    <location>
        <begin position="7"/>
        <end position="186"/>
    </location>
</feature>
<dbReference type="GO" id="GO:0038061">
    <property type="term" value="P:non-canonical NF-kappaB signal transduction"/>
    <property type="evidence" value="ECO:0007669"/>
    <property type="project" value="TreeGrafter"/>
</dbReference>
<dbReference type="PANTHER" id="PTHR24169:SF25">
    <property type="entry name" value="DORSAL-RELATED IMMUNITY FACTOR DIF-RELATED"/>
    <property type="match status" value="1"/>
</dbReference>
<dbReference type="PhylomeDB" id="T1JKR2"/>
<dbReference type="InterPro" id="IPR030492">
    <property type="entry name" value="RHD_CS"/>
</dbReference>
<dbReference type="STRING" id="126957.T1JKR2"/>
<reference evidence="2" key="2">
    <citation type="submission" date="2015-02" db="UniProtKB">
        <authorList>
            <consortium name="EnsemblMetazoa"/>
        </authorList>
    </citation>
    <scope>IDENTIFICATION</scope>
</reference>
<sequence>MASDIARNRPHIKILEQPAAKALRFRYECEGRSAGSLPGANSTQEVKTYPTIQIVNYRGPVVVVVSCITKDLPYRPHPHKLVGKDGCKRGICTMTVNCENMICTFSNLGIQCVKKKDVDEALREREVLRVDPFRTGFDHRNQASNIDLNSVRLCFQAFIEGSEKDKFTQVLTPVVSDAITDKKAMAELVICKMSSCSGSADGKTEIILLCEKIAKDDIDLVFSEEQNGRIVWEALGEFQPNDVHKQVAITFRTPPYYNKEIVQPVEVRLQLRRKSDLTMSEPRAFQYTPLDLDPQGLQKKRKKVSDDSLQKYLSQNTTIPSMRPVVRPLSNVHSVPSTSGVNIMPPRLVITPKRFIKQEEPPRHPTPIYAFTSANSFVQQPINFYQNIAQTSIPSQSQSPFNDRMQVSPNPLQMDRALTNQPSPMSTDTAQTSCLTEAMAVLGNFDDPNLAYLNPAAASQQMCGVKEKDQNQEEMQLTSLDFNLSLDSNDFKNLLPGSDASLNALVSTMSNNSLHFSSLDSFAPETPDSFNLIQNEIMPFTPMGQNLHHQQ</sequence>
<dbReference type="GO" id="GO:0045087">
    <property type="term" value="P:innate immune response"/>
    <property type="evidence" value="ECO:0007669"/>
    <property type="project" value="TreeGrafter"/>
</dbReference>
<dbReference type="EMBL" id="JH431970">
    <property type="status" value="NOT_ANNOTATED_CDS"/>
    <property type="molecule type" value="Genomic_DNA"/>
</dbReference>
<dbReference type="InterPro" id="IPR033926">
    <property type="entry name" value="IPT_NFkappaB"/>
</dbReference>
<dbReference type="AlphaFoldDB" id="T1JKR2"/>
<dbReference type="InterPro" id="IPR013783">
    <property type="entry name" value="Ig-like_fold"/>
</dbReference>
<dbReference type="GO" id="GO:0007249">
    <property type="term" value="P:canonical NF-kappaB signal transduction"/>
    <property type="evidence" value="ECO:0007669"/>
    <property type="project" value="UniProtKB-ARBA"/>
</dbReference>
<dbReference type="EnsemblMetazoa" id="SMAR014442-RA">
    <property type="protein sequence ID" value="SMAR014442-PA"/>
    <property type="gene ID" value="SMAR014442"/>
</dbReference>
<dbReference type="InterPro" id="IPR000451">
    <property type="entry name" value="NFkB/Dor"/>
</dbReference>
<dbReference type="GO" id="GO:0002225">
    <property type="term" value="P:positive regulation of antimicrobial peptide production"/>
    <property type="evidence" value="ECO:0007669"/>
    <property type="project" value="UniProtKB-ARBA"/>
</dbReference>
<dbReference type="Proteomes" id="UP000014500">
    <property type="component" value="Unassembled WGS sequence"/>
</dbReference>
<dbReference type="Pfam" id="PF00554">
    <property type="entry name" value="RHD_DNA_bind"/>
    <property type="match status" value="1"/>
</dbReference>
<dbReference type="HOGENOM" id="CLU_004343_4_0_1"/>
<dbReference type="InterPro" id="IPR014756">
    <property type="entry name" value="Ig_E-set"/>
</dbReference>
<organism evidence="2 3">
    <name type="scientific">Strigamia maritima</name>
    <name type="common">European centipede</name>
    <name type="synonym">Geophilus maritimus</name>
    <dbReference type="NCBI Taxonomy" id="126957"/>
    <lineage>
        <taxon>Eukaryota</taxon>
        <taxon>Metazoa</taxon>
        <taxon>Ecdysozoa</taxon>
        <taxon>Arthropoda</taxon>
        <taxon>Myriapoda</taxon>
        <taxon>Chilopoda</taxon>
        <taxon>Pleurostigmophora</taxon>
        <taxon>Geophilomorpha</taxon>
        <taxon>Linotaeniidae</taxon>
        <taxon>Strigamia</taxon>
    </lineage>
</organism>
<dbReference type="FunFam" id="2.60.40.340:FF:000006">
    <property type="entry name" value="Dorsal isoform 1-B"/>
    <property type="match status" value="1"/>
</dbReference>
<name>T1JKR2_STRMM</name>
<dbReference type="InterPro" id="IPR032397">
    <property type="entry name" value="RHD_dimer"/>
</dbReference>
<accession>T1JKR2</accession>
<dbReference type="PROSITE" id="PS01204">
    <property type="entry name" value="REL_1"/>
    <property type="match status" value="1"/>
</dbReference>
<dbReference type="GO" id="GO:0005654">
    <property type="term" value="C:nucleoplasm"/>
    <property type="evidence" value="ECO:0007669"/>
    <property type="project" value="UniProtKB-ARBA"/>
</dbReference>
<dbReference type="PRINTS" id="PR00057">
    <property type="entry name" value="NFKBTNSCPFCT"/>
</dbReference>
<evidence type="ECO:0000313" key="2">
    <source>
        <dbReference type="EnsemblMetazoa" id="SMAR014442-PA"/>
    </source>
</evidence>
<reference evidence="3" key="1">
    <citation type="submission" date="2011-05" db="EMBL/GenBank/DDBJ databases">
        <authorList>
            <person name="Richards S.R."/>
            <person name="Qu J."/>
            <person name="Jiang H."/>
            <person name="Jhangiani S.N."/>
            <person name="Agravi P."/>
            <person name="Goodspeed R."/>
            <person name="Gross S."/>
            <person name="Mandapat C."/>
            <person name="Jackson L."/>
            <person name="Mathew T."/>
            <person name="Pu L."/>
            <person name="Thornton R."/>
            <person name="Saada N."/>
            <person name="Wilczek-Boney K.B."/>
            <person name="Lee S."/>
            <person name="Kovar C."/>
            <person name="Wu Y."/>
            <person name="Scherer S.E."/>
            <person name="Worley K.C."/>
            <person name="Muzny D.M."/>
            <person name="Gibbs R."/>
        </authorList>
    </citation>
    <scope>NUCLEOTIDE SEQUENCE</scope>
    <source>
        <strain evidence="3">Brora</strain>
    </source>
</reference>
<dbReference type="GO" id="GO:0033554">
    <property type="term" value="P:cellular response to stress"/>
    <property type="evidence" value="ECO:0007669"/>
    <property type="project" value="TreeGrafter"/>
</dbReference>